<dbReference type="EMBL" id="QFBC01000019">
    <property type="protein sequence ID" value="PWE52961.1"/>
    <property type="molecule type" value="Genomic_DNA"/>
</dbReference>
<protein>
    <submittedName>
        <fullName evidence="1">Uncharacterized protein</fullName>
    </submittedName>
</protein>
<comment type="caution">
    <text evidence="1">The sequence shown here is derived from an EMBL/GenBank/DDBJ whole genome shotgun (WGS) entry which is preliminary data.</text>
</comment>
<reference evidence="1 2" key="1">
    <citation type="submission" date="2018-05" db="EMBL/GenBank/DDBJ databases">
        <title>The draft genome of strain NS-104.</title>
        <authorList>
            <person name="Hang P."/>
            <person name="Jiang J."/>
        </authorList>
    </citation>
    <scope>NUCLEOTIDE SEQUENCE [LARGE SCALE GENOMIC DNA]</scope>
    <source>
        <strain evidence="1 2">NS-104</strain>
    </source>
</reference>
<keyword evidence="2" id="KW-1185">Reference proteome</keyword>
<dbReference type="OrthoDB" id="8387422at2"/>
<accession>A0A2U2DIA2</accession>
<organism evidence="1 2">
    <name type="scientific">Metarhizobium album</name>
    <dbReference type="NCBI Taxonomy" id="2182425"/>
    <lineage>
        <taxon>Bacteria</taxon>
        <taxon>Pseudomonadati</taxon>
        <taxon>Pseudomonadota</taxon>
        <taxon>Alphaproteobacteria</taxon>
        <taxon>Hyphomicrobiales</taxon>
        <taxon>Rhizobiaceae</taxon>
        <taxon>Metarhizobium</taxon>
    </lineage>
</organism>
<evidence type="ECO:0000313" key="2">
    <source>
        <dbReference type="Proteomes" id="UP000245252"/>
    </source>
</evidence>
<name>A0A2U2DIA2_9HYPH</name>
<proteinExistence type="predicted"/>
<dbReference type="AlphaFoldDB" id="A0A2U2DIA2"/>
<evidence type="ECO:0000313" key="1">
    <source>
        <dbReference type="EMBL" id="PWE52961.1"/>
    </source>
</evidence>
<dbReference type="RefSeq" id="WP_109461576.1">
    <property type="nucleotide sequence ID" value="NZ_QFBC01000019.1"/>
</dbReference>
<gene>
    <name evidence="1" type="ORF">DEM27_28150</name>
</gene>
<sequence>MENASKELADEYRRLGGRRVAVIDDNLGSSRDWDGDPPEAARFWSEHIAVLPDRERRDVETFLPSLNDESDEPASH</sequence>
<dbReference type="Proteomes" id="UP000245252">
    <property type="component" value="Unassembled WGS sequence"/>
</dbReference>